<dbReference type="AlphaFoldDB" id="A0A821P7L9"/>
<dbReference type="Proteomes" id="UP000663880">
    <property type="component" value="Unassembled WGS sequence"/>
</dbReference>
<keyword evidence="2" id="KW-1185">Reference proteome</keyword>
<gene>
    <name evidence="1" type="ORF">PMACD_LOCUS3209</name>
</gene>
<proteinExistence type="predicted"/>
<protein>
    <submittedName>
        <fullName evidence="1">Uncharacterized protein</fullName>
    </submittedName>
</protein>
<reference evidence="1" key="1">
    <citation type="submission" date="2021-02" db="EMBL/GenBank/DDBJ databases">
        <authorList>
            <person name="Steward A R."/>
        </authorList>
    </citation>
    <scope>NUCLEOTIDE SEQUENCE</scope>
</reference>
<comment type="caution">
    <text evidence="1">The sequence shown here is derived from an EMBL/GenBank/DDBJ whole genome shotgun (WGS) entry which is preliminary data.</text>
</comment>
<organism evidence="1 2">
    <name type="scientific">Pieris macdunnoughi</name>
    <dbReference type="NCBI Taxonomy" id="345717"/>
    <lineage>
        <taxon>Eukaryota</taxon>
        <taxon>Metazoa</taxon>
        <taxon>Ecdysozoa</taxon>
        <taxon>Arthropoda</taxon>
        <taxon>Hexapoda</taxon>
        <taxon>Insecta</taxon>
        <taxon>Pterygota</taxon>
        <taxon>Neoptera</taxon>
        <taxon>Endopterygota</taxon>
        <taxon>Lepidoptera</taxon>
        <taxon>Glossata</taxon>
        <taxon>Ditrysia</taxon>
        <taxon>Papilionoidea</taxon>
        <taxon>Pieridae</taxon>
        <taxon>Pierinae</taxon>
        <taxon>Pieris</taxon>
    </lineage>
</organism>
<sequence>MRIVITRTNNKGWKGNLRTCRTGWLNNDNASIMSEIVRNERPLGYEYIGETRRNGGVGELRTSKGLTLLSGKVNGDDDLEYSVAFFLSDSAKSSLLDWKPISDRIIWAHFNSGRPYAEETKDDFYNALNATFKAIKKKDLDYADDLYLLSHTQRDIRSKLDDLERGICLTPNQHPSKEMRVGVKNRNPLKMRSNLFTLEASCPE</sequence>
<dbReference type="OrthoDB" id="412793at2759"/>
<name>A0A821P7L9_9NEOP</name>
<accession>A0A821P7L9</accession>
<evidence type="ECO:0000313" key="2">
    <source>
        <dbReference type="Proteomes" id="UP000663880"/>
    </source>
</evidence>
<evidence type="ECO:0000313" key="1">
    <source>
        <dbReference type="EMBL" id="CAF4796886.1"/>
    </source>
</evidence>
<dbReference type="EMBL" id="CAJOBZ010000005">
    <property type="protein sequence ID" value="CAF4796886.1"/>
    <property type="molecule type" value="Genomic_DNA"/>
</dbReference>